<evidence type="ECO:0000313" key="1">
    <source>
        <dbReference type="EMBL" id="AHC34406.1"/>
    </source>
</evidence>
<proteinExistence type="predicted"/>
<dbReference type="EMBL" id="CP006852">
    <property type="protein sequence ID" value="AHC34406.1"/>
    <property type="molecule type" value="Genomic_DNA"/>
</dbReference>
<organism evidence="1 2">
    <name type="scientific">Pseudomonas gorinensis</name>
    <dbReference type="NCBI Taxonomy" id="3240790"/>
    <lineage>
        <taxon>Bacteria</taxon>
        <taxon>Pseudomonadati</taxon>
        <taxon>Pseudomonadota</taxon>
        <taxon>Gammaproteobacteria</taxon>
        <taxon>Pseudomonadales</taxon>
        <taxon>Pseudomonadaceae</taxon>
        <taxon>Pseudomonas</taxon>
    </lineage>
</organism>
<name>A0ACA7P384_9PSED</name>
<reference evidence="1 2" key="1">
    <citation type="journal article" date="2014" name="Genome Announc.">
        <title>Complete Genome Sequence of Pseudomonas sp. Strain TKP, Isolated from a gamma-Hexachlorocyclohexane-Degrading Mixed Culture.</title>
        <authorList>
            <person name="Ohtsubo Y."/>
            <person name="Kishida K."/>
            <person name="Sato T."/>
            <person name="Tabata M."/>
            <person name="Kawasumi T."/>
            <person name="Ogura Y."/>
            <person name="Hayashi T."/>
            <person name="Tsuda M."/>
            <person name="Nagata Y."/>
        </authorList>
    </citation>
    <scope>NUCLEOTIDE SEQUENCE [LARGE SCALE GENOMIC DNA]</scope>
    <source>
        <strain evidence="1 2">TKP</strain>
    </source>
</reference>
<dbReference type="Proteomes" id="UP000018725">
    <property type="component" value="Chromosome"/>
</dbReference>
<sequence length="82" mass="8938">MRRVKRVIVVLMVLVVALLVLAFVLENQQNVCLSLLGFSIGQMPVSVFVVVALVVGMLLGPLLGILVNNRRPRSSLLGEVKE</sequence>
<gene>
    <name evidence="1" type="ORF">U771_09315</name>
</gene>
<accession>A0ACA7P384</accession>
<protein>
    <submittedName>
        <fullName evidence="1">Uncharacterized protein</fullName>
    </submittedName>
</protein>
<evidence type="ECO:0000313" key="2">
    <source>
        <dbReference type="Proteomes" id="UP000018725"/>
    </source>
</evidence>
<keyword evidence="2" id="KW-1185">Reference proteome</keyword>